<feature type="region of interest" description="Disordered" evidence="1">
    <location>
        <begin position="81"/>
        <end position="110"/>
    </location>
</feature>
<evidence type="ECO:0000313" key="2">
    <source>
        <dbReference type="EMBL" id="MQY11072.1"/>
    </source>
</evidence>
<organism evidence="2 3">
    <name type="scientific">Streptomyces smaragdinus</name>
    <dbReference type="NCBI Taxonomy" id="2585196"/>
    <lineage>
        <taxon>Bacteria</taxon>
        <taxon>Bacillati</taxon>
        <taxon>Actinomycetota</taxon>
        <taxon>Actinomycetes</taxon>
        <taxon>Kitasatosporales</taxon>
        <taxon>Streptomycetaceae</taxon>
        <taxon>Streptomyces</taxon>
    </lineage>
</organism>
<reference evidence="2 3" key="1">
    <citation type="submission" date="2019-10" db="EMBL/GenBank/DDBJ databases">
        <title>Streptomyces smaragdinus sp. nov. and Streptomyces fabii sp. nov., isolated from the gut of fungus growing-termite Macrotermes natalensis.</title>
        <authorList>
            <person name="Schwitalla J."/>
            <person name="Benndorf R."/>
            <person name="Martin K."/>
            <person name="De Beer W."/>
            <person name="Kaster A.-K."/>
            <person name="Vollmers J."/>
            <person name="Poulsen M."/>
            <person name="Beemelmanns C."/>
        </authorList>
    </citation>
    <scope>NUCLEOTIDE SEQUENCE [LARGE SCALE GENOMIC DNA]</scope>
    <source>
        <strain evidence="2 3">RB5</strain>
    </source>
</reference>
<dbReference type="AlphaFoldDB" id="A0A7K0CDC4"/>
<dbReference type="EMBL" id="WEGJ01000002">
    <property type="protein sequence ID" value="MQY11072.1"/>
    <property type="molecule type" value="Genomic_DNA"/>
</dbReference>
<evidence type="ECO:0000256" key="1">
    <source>
        <dbReference type="SAM" id="MobiDB-lite"/>
    </source>
</evidence>
<protein>
    <submittedName>
        <fullName evidence="2">Uncharacterized protein</fullName>
    </submittedName>
</protein>
<proteinExistence type="predicted"/>
<dbReference type="Proteomes" id="UP000466345">
    <property type="component" value="Unassembled WGS sequence"/>
</dbReference>
<sequence>MRHCKGVKTAGITRQAVHTINSTTVREASPQFIGRIVGPQHGASSRHYVRDATFAEDAFRIRTGHGPEKMANLCDLAINRLRESDPTSPRRSPPDVPRTFPFRGLLEAAP</sequence>
<comment type="caution">
    <text evidence="2">The sequence shown here is derived from an EMBL/GenBank/DDBJ whole genome shotgun (WGS) entry which is preliminary data.</text>
</comment>
<keyword evidence="3" id="KW-1185">Reference proteome</keyword>
<name>A0A7K0CDC4_9ACTN</name>
<evidence type="ECO:0000313" key="3">
    <source>
        <dbReference type="Proteomes" id="UP000466345"/>
    </source>
</evidence>
<gene>
    <name evidence="2" type="ORF">SRB5_11860</name>
</gene>
<accession>A0A7K0CDC4</accession>